<feature type="compositionally biased region" description="Low complexity" evidence="1">
    <location>
        <begin position="257"/>
        <end position="271"/>
    </location>
</feature>
<feature type="compositionally biased region" description="Low complexity" evidence="1">
    <location>
        <begin position="201"/>
        <end position="216"/>
    </location>
</feature>
<accession>A0A8K0W263</accession>
<organism evidence="2 3">
    <name type="scientific">Paraphoma chrysanthemicola</name>
    <dbReference type="NCBI Taxonomy" id="798071"/>
    <lineage>
        <taxon>Eukaryota</taxon>
        <taxon>Fungi</taxon>
        <taxon>Dikarya</taxon>
        <taxon>Ascomycota</taxon>
        <taxon>Pezizomycotina</taxon>
        <taxon>Dothideomycetes</taxon>
        <taxon>Pleosporomycetidae</taxon>
        <taxon>Pleosporales</taxon>
        <taxon>Pleosporineae</taxon>
        <taxon>Phaeosphaeriaceae</taxon>
        <taxon>Paraphoma</taxon>
    </lineage>
</organism>
<evidence type="ECO:0000313" key="3">
    <source>
        <dbReference type="Proteomes" id="UP000813461"/>
    </source>
</evidence>
<proteinExistence type="predicted"/>
<feature type="compositionally biased region" description="Basic and acidic residues" evidence="1">
    <location>
        <begin position="303"/>
        <end position="315"/>
    </location>
</feature>
<dbReference type="EMBL" id="JAGMVJ010000005">
    <property type="protein sequence ID" value="KAH7090720.1"/>
    <property type="molecule type" value="Genomic_DNA"/>
</dbReference>
<dbReference type="AlphaFoldDB" id="A0A8K0W263"/>
<feature type="region of interest" description="Disordered" evidence="1">
    <location>
        <begin position="1"/>
        <end position="64"/>
    </location>
</feature>
<name>A0A8K0W263_9PLEO</name>
<comment type="caution">
    <text evidence="2">The sequence shown here is derived from an EMBL/GenBank/DDBJ whole genome shotgun (WGS) entry which is preliminary data.</text>
</comment>
<dbReference type="OrthoDB" id="3769170at2759"/>
<sequence length="378" mass="41205">MSQQPAFAVPELSRGRRLTVSDLGRRPPQVSDPTPSFMTAGAQPGFDFGFEAGPPSSSPSQHEQVGLLAFPSSQSSSSGFSQGAPVQQPAKRARYYSTALTDADKDALARGEENHYLKVWTPKDVVMHHESRKALVPHSFISKLDKIDAFAQIENDVQQSQAAVKKKVRKSKLPLLRLTNEDGRNDRMTYQAQASQSMFDLRSSSAPAPQLLPSSPVLPHIPALSRKFSFEKSPGFTRTGHVRAASSGDHPRRTTRPQRLQPSSSPSSGSSSRERSPLGSQDPVHQANPNTTFDAFLVPHKSGKGEVYRGADNAKRTKHTKGSGADTPDAGSSPATDASSPRRLLRKMTSIPRLRKRSSRFDVRKTEDDDVPDVPPLP</sequence>
<evidence type="ECO:0000256" key="1">
    <source>
        <dbReference type="SAM" id="MobiDB-lite"/>
    </source>
</evidence>
<dbReference type="Proteomes" id="UP000813461">
    <property type="component" value="Unassembled WGS sequence"/>
</dbReference>
<feature type="region of interest" description="Disordered" evidence="1">
    <location>
        <begin position="231"/>
        <end position="378"/>
    </location>
</feature>
<feature type="region of interest" description="Disordered" evidence="1">
    <location>
        <begin position="195"/>
        <end position="216"/>
    </location>
</feature>
<evidence type="ECO:0000313" key="2">
    <source>
        <dbReference type="EMBL" id="KAH7090720.1"/>
    </source>
</evidence>
<protein>
    <submittedName>
        <fullName evidence="2">Uncharacterized protein</fullName>
    </submittedName>
</protein>
<gene>
    <name evidence="2" type="ORF">FB567DRAFT_520515</name>
</gene>
<reference evidence="2" key="1">
    <citation type="journal article" date="2021" name="Nat. Commun.">
        <title>Genetic determinants of endophytism in the Arabidopsis root mycobiome.</title>
        <authorList>
            <person name="Mesny F."/>
            <person name="Miyauchi S."/>
            <person name="Thiergart T."/>
            <person name="Pickel B."/>
            <person name="Atanasova L."/>
            <person name="Karlsson M."/>
            <person name="Huettel B."/>
            <person name="Barry K.W."/>
            <person name="Haridas S."/>
            <person name="Chen C."/>
            <person name="Bauer D."/>
            <person name="Andreopoulos W."/>
            <person name="Pangilinan J."/>
            <person name="LaButti K."/>
            <person name="Riley R."/>
            <person name="Lipzen A."/>
            <person name="Clum A."/>
            <person name="Drula E."/>
            <person name="Henrissat B."/>
            <person name="Kohler A."/>
            <person name="Grigoriev I.V."/>
            <person name="Martin F.M."/>
            <person name="Hacquard S."/>
        </authorList>
    </citation>
    <scope>NUCLEOTIDE SEQUENCE</scope>
    <source>
        <strain evidence="2">MPI-SDFR-AT-0120</strain>
    </source>
</reference>
<keyword evidence="3" id="KW-1185">Reference proteome</keyword>